<dbReference type="Pfam" id="PF14223">
    <property type="entry name" value="Retrotran_gag_2"/>
    <property type="match status" value="1"/>
</dbReference>
<evidence type="ECO:0000313" key="2">
    <source>
        <dbReference type="Proteomes" id="UP000596661"/>
    </source>
</evidence>
<dbReference type="EMBL" id="UZAU01000415">
    <property type="status" value="NOT_ANNOTATED_CDS"/>
    <property type="molecule type" value="Genomic_DNA"/>
</dbReference>
<proteinExistence type="predicted"/>
<accession>A0A803PQ28</accession>
<organism evidence="1 2">
    <name type="scientific">Cannabis sativa</name>
    <name type="common">Hemp</name>
    <name type="synonym">Marijuana</name>
    <dbReference type="NCBI Taxonomy" id="3483"/>
    <lineage>
        <taxon>Eukaryota</taxon>
        <taxon>Viridiplantae</taxon>
        <taxon>Streptophyta</taxon>
        <taxon>Embryophyta</taxon>
        <taxon>Tracheophyta</taxon>
        <taxon>Spermatophyta</taxon>
        <taxon>Magnoliopsida</taxon>
        <taxon>eudicotyledons</taxon>
        <taxon>Gunneridae</taxon>
        <taxon>Pentapetalae</taxon>
        <taxon>rosids</taxon>
        <taxon>fabids</taxon>
        <taxon>Rosales</taxon>
        <taxon>Cannabaceae</taxon>
        <taxon>Cannabis</taxon>
    </lineage>
</organism>
<protein>
    <submittedName>
        <fullName evidence="1">Uncharacterized protein</fullName>
    </submittedName>
</protein>
<reference evidence="1" key="1">
    <citation type="submission" date="2018-11" db="EMBL/GenBank/DDBJ databases">
        <authorList>
            <person name="Grassa J C."/>
        </authorList>
    </citation>
    <scope>NUCLEOTIDE SEQUENCE [LARGE SCALE GENOMIC DNA]</scope>
</reference>
<name>A0A803PQ28_CANSA</name>
<dbReference type="Gramene" id="evm.model.05.347">
    <property type="protein sequence ID" value="cds.evm.model.05.347"/>
    <property type="gene ID" value="evm.TU.05.347"/>
</dbReference>
<reference evidence="1" key="2">
    <citation type="submission" date="2021-03" db="UniProtKB">
        <authorList>
            <consortium name="EnsemblPlants"/>
        </authorList>
    </citation>
    <scope>IDENTIFICATION</scope>
</reference>
<dbReference type="AlphaFoldDB" id="A0A803PQ28"/>
<sequence length="87" mass="9827">MKAPLVHQGLTDAVMVTSSKEEEDVKKVSQEIEVKAHSAIPLSLEDEVPREVIDEESAMGLWNKLGSIYMKKLLTNKLYLKKKDSTR</sequence>
<keyword evidence="2" id="KW-1185">Reference proteome</keyword>
<dbReference type="Proteomes" id="UP000596661">
    <property type="component" value="Chromosome 5"/>
</dbReference>
<evidence type="ECO:0000313" key="1">
    <source>
        <dbReference type="EnsemblPlants" id="cds.evm.model.05.347"/>
    </source>
</evidence>
<dbReference type="EnsemblPlants" id="evm.model.05.347">
    <property type="protein sequence ID" value="cds.evm.model.05.347"/>
    <property type="gene ID" value="evm.TU.05.347"/>
</dbReference>